<evidence type="ECO:0000313" key="3">
    <source>
        <dbReference type="Proteomes" id="UP000307602"/>
    </source>
</evidence>
<dbReference type="SUPFAM" id="SSF55729">
    <property type="entry name" value="Acyl-CoA N-acyltransferases (Nat)"/>
    <property type="match status" value="1"/>
</dbReference>
<dbReference type="EMBL" id="SRSO01000004">
    <property type="protein sequence ID" value="TGV03938.1"/>
    <property type="molecule type" value="Genomic_DNA"/>
</dbReference>
<accession>A0A4S1E1V4</accession>
<dbReference type="AlphaFoldDB" id="A0A4S1E1V4"/>
<keyword evidence="2" id="KW-0808">Transferase</keyword>
<keyword evidence="3" id="KW-1185">Reference proteome</keyword>
<dbReference type="InterPro" id="IPR038740">
    <property type="entry name" value="BioF2-like_GNAT_dom"/>
</dbReference>
<comment type="caution">
    <text evidence="2">The sequence shown here is derived from an EMBL/GenBank/DDBJ whole genome shotgun (WGS) entry which is preliminary data.</text>
</comment>
<dbReference type="GO" id="GO:0016740">
    <property type="term" value="F:transferase activity"/>
    <property type="evidence" value="ECO:0007669"/>
    <property type="project" value="UniProtKB-KW"/>
</dbReference>
<sequence>MSIILNKVKKITFLKAFTENSLPPICSKIIYGKDFYYNTNIDTDLDLKKQILIFKDVSDYLDIELSEHSKSIVNNKIKTLNGHLIELHLFRDISEYLKKKFNSKSRSNLRRYENRLVTCFNIKYASYYGDITKEEYDMLFVVLKKMLIKRFAEKQENNYELQYLGGYYDVLYDMILKKKANLFVIYDGKKPISIRINMCKKKLIYYILSGYDIDYSKFHLGFIDMLKNIEWCMDNNFEIYDLLKGYDYYKTKWSTKTHDYYNHIIYRSNSIGILLIGQYFAIKEIIKYKSYRLFKKWNLHTKYKGLNKHIFRIKNFTNNKKLPTILIDSNAKTTDKIIEINIDKDNEYAFLRKPVYDFLFLVNTSIENVIIGKLKGTSNKFILKYKNKKQLLTIIN</sequence>
<feature type="domain" description="BioF2-like acetyltransferase" evidence="1">
    <location>
        <begin position="103"/>
        <end position="250"/>
    </location>
</feature>
<protein>
    <submittedName>
        <fullName evidence="2">GNAT family N-acetyltransferase</fullName>
    </submittedName>
</protein>
<reference evidence="2 3" key="1">
    <citation type="submission" date="2019-04" db="EMBL/GenBank/DDBJ databases">
        <authorList>
            <person name="Liu A."/>
        </authorList>
    </citation>
    <scope>NUCLEOTIDE SEQUENCE [LARGE SCALE GENOMIC DNA]</scope>
    <source>
        <strain evidence="2 3">RZ03</strain>
    </source>
</reference>
<dbReference type="Pfam" id="PF13480">
    <property type="entry name" value="Acetyltransf_6"/>
    <property type="match status" value="1"/>
</dbReference>
<organism evidence="2 3">
    <name type="scientific">Flavivirga rizhaonensis</name>
    <dbReference type="NCBI Taxonomy" id="2559571"/>
    <lineage>
        <taxon>Bacteria</taxon>
        <taxon>Pseudomonadati</taxon>
        <taxon>Bacteroidota</taxon>
        <taxon>Flavobacteriia</taxon>
        <taxon>Flavobacteriales</taxon>
        <taxon>Flavobacteriaceae</taxon>
        <taxon>Flavivirga</taxon>
    </lineage>
</organism>
<proteinExistence type="predicted"/>
<dbReference type="InterPro" id="IPR016181">
    <property type="entry name" value="Acyl_CoA_acyltransferase"/>
</dbReference>
<dbReference type="Proteomes" id="UP000307602">
    <property type="component" value="Unassembled WGS sequence"/>
</dbReference>
<name>A0A4S1E1V4_9FLAO</name>
<evidence type="ECO:0000259" key="1">
    <source>
        <dbReference type="Pfam" id="PF13480"/>
    </source>
</evidence>
<gene>
    <name evidence="2" type="ORF">EM932_03860</name>
</gene>
<evidence type="ECO:0000313" key="2">
    <source>
        <dbReference type="EMBL" id="TGV03938.1"/>
    </source>
</evidence>
<dbReference type="Gene3D" id="3.40.630.30">
    <property type="match status" value="1"/>
</dbReference>
<dbReference type="OrthoDB" id="1426896at2"/>